<dbReference type="Proteomes" id="UP000284403">
    <property type="component" value="Unassembled WGS sequence"/>
</dbReference>
<dbReference type="AlphaFoldDB" id="A0A422QBI5"/>
<feature type="compositionally biased region" description="Low complexity" evidence="2">
    <location>
        <begin position="238"/>
        <end position="256"/>
    </location>
</feature>
<feature type="coiled-coil region" evidence="1">
    <location>
        <begin position="22"/>
        <end position="61"/>
    </location>
</feature>
<feature type="region of interest" description="Disordered" evidence="2">
    <location>
        <begin position="235"/>
        <end position="292"/>
    </location>
</feature>
<dbReference type="EMBL" id="MKKU01000010">
    <property type="protein sequence ID" value="RNF27317.1"/>
    <property type="molecule type" value="Genomic_DNA"/>
</dbReference>
<name>A0A422QBI5_9TRYP</name>
<reference evidence="3 4" key="1">
    <citation type="journal article" date="2018" name="BMC Genomics">
        <title>Genomic comparison of Trypanosoma conorhini and Trypanosoma rangeli to Trypanosoma cruzi strains of high and low virulence.</title>
        <authorList>
            <person name="Bradwell K.R."/>
            <person name="Koparde V.N."/>
            <person name="Matveyev A.V."/>
            <person name="Serrano M.G."/>
            <person name="Alves J.M."/>
            <person name="Parikh H."/>
            <person name="Huang B."/>
            <person name="Lee V."/>
            <person name="Espinosa-Alvarez O."/>
            <person name="Ortiz P.A."/>
            <person name="Costa-Martins A.G."/>
            <person name="Teixeira M.M."/>
            <person name="Buck G.A."/>
        </authorList>
    </citation>
    <scope>NUCLEOTIDE SEQUENCE [LARGE SCALE GENOMIC DNA]</scope>
    <source>
        <strain evidence="3 4">025E</strain>
    </source>
</reference>
<dbReference type="GeneID" id="40314120"/>
<evidence type="ECO:0000313" key="4">
    <source>
        <dbReference type="Proteomes" id="UP000284403"/>
    </source>
</evidence>
<accession>A0A422QBI5</accession>
<protein>
    <submittedName>
        <fullName evidence="3">Uncharacterized protein</fullName>
    </submittedName>
</protein>
<keyword evidence="4" id="KW-1185">Reference proteome</keyword>
<comment type="caution">
    <text evidence="3">The sequence shown here is derived from an EMBL/GenBank/DDBJ whole genome shotgun (WGS) entry which is preliminary data.</text>
</comment>
<proteinExistence type="predicted"/>
<gene>
    <name evidence="3" type="ORF">Tco025E_00509</name>
</gene>
<feature type="compositionally biased region" description="Basic and acidic residues" evidence="2">
    <location>
        <begin position="282"/>
        <end position="292"/>
    </location>
</feature>
<organism evidence="3 4">
    <name type="scientific">Trypanosoma conorhini</name>
    <dbReference type="NCBI Taxonomy" id="83891"/>
    <lineage>
        <taxon>Eukaryota</taxon>
        <taxon>Discoba</taxon>
        <taxon>Euglenozoa</taxon>
        <taxon>Kinetoplastea</taxon>
        <taxon>Metakinetoplastina</taxon>
        <taxon>Trypanosomatida</taxon>
        <taxon>Trypanosomatidae</taxon>
        <taxon>Trypanosoma</taxon>
    </lineage>
</organism>
<evidence type="ECO:0000313" key="3">
    <source>
        <dbReference type="EMBL" id="RNF27317.1"/>
    </source>
</evidence>
<dbReference type="RefSeq" id="XP_029232523.1">
    <property type="nucleotide sequence ID" value="XM_029367450.1"/>
</dbReference>
<evidence type="ECO:0000256" key="1">
    <source>
        <dbReference type="SAM" id="Coils"/>
    </source>
</evidence>
<evidence type="ECO:0000256" key="2">
    <source>
        <dbReference type="SAM" id="MobiDB-lite"/>
    </source>
</evidence>
<sequence>MRGSSPAPSCDSAENIYNLLCAVQAQANADEEEVKARRLRITNYESETERVREEVRGLSEQQAKACEEVNGQRLRVEEQRLRHAGAAELLDRTKQEVAEVVGALFACEVPLHSAAAAAAAEKKEPPQELLPPAVLRGAMASLKQKINVATERQRRRGAEARCTFSTADANGDDTGHPFTVRFRRESVPVAAPSPFPANDAAVGAELTGEGETSFLSMRPRRKFVTFNDAQLEVHAEKPAPSSPDAAALPRAHVAASEAKEEPAAAASCGVLNMRRTPRRTMWKKEPRHTTKP</sequence>
<keyword evidence="1" id="KW-0175">Coiled coil</keyword>
<dbReference type="OrthoDB" id="252028at2759"/>